<dbReference type="Pfam" id="PF08858">
    <property type="entry name" value="IDEAL"/>
    <property type="match status" value="1"/>
</dbReference>
<dbReference type="Proteomes" id="UP000031982">
    <property type="component" value="Unassembled WGS sequence"/>
</dbReference>
<dbReference type="RefSeq" id="WP_156141537.1">
    <property type="nucleotide sequence ID" value="NZ_JARTHD010000005.1"/>
</dbReference>
<evidence type="ECO:0000313" key="2">
    <source>
        <dbReference type="EMBL" id="KIL73716.1"/>
    </source>
</evidence>
<sequence>MEKEAWKSNNLSAEDLAELKQLHINMALDTNDREWFRSLTNEALEGSK</sequence>
<gene>
    <name evidence="2" type="ORF">SD77_2993</name>
</gene>
<comment type="caution">
    <text evidence="2">The sequence shown here is derived from an EMBL/GenBank/DDBJ whole genome shotgun (WGS) entry which is preliminary data.</text>
</comment>
<feature type="domain" description="IDEAL" evidence="1">
    <location>
        <begin position="24"/>
        <end position="42"/>
    </location>
</feature>
<dbReference type="InterPro" id="IPR014957">
    <property type="entry name" value="IDEAL_dom"/>
</dbReference>
<accession>A0ABR5AP08</accession>
<keyword evidence="3" id="KW-1185">Reference proteome</keyword>
<proteinExistence type="predicted"/>
<organism evidence="2 3">
    <name type="scientific">Bacillus badius</name>
    <dbReference type="NCBI Taxonomy" id="1455"/>
    <lineage>
        <taxon>Bacteria</taxon>
        <taxon>Bacillati</taxon>
        <taxon>Bacillota</taxon>
        <taxon>Bacilli</taxon>
        <taxon>Bacillales</taxon>
        <taxon>Bacillaceae</taxon>
        <taxon>Pseudobacillus</taxon>
    </lineage>
</organism>
<evidence type="ECO:0000259" key="1">
    <source>
        <dbReference type="Pfam" id="PF08858"/>
    </source>
</evidence>
<protein>
    <recommendedName>
        <fullName evidence="1">IDEAL domain-containing protein</fullName>
    </recommendedName>
</protein>
<reference evidence="2 3" key="1">
    <citation type="submission" date="2015-01" db="EMBL/GenBank/DDBJ databases">
        <title>Genome Assembly of Bacillus badius MTCC 1458.</title>
        <authorList>
            <person name="Verma A."/>
            <person name="Khatri I."/>
            <person name="Mual P."/>
            <person name="Subramanian S."/>
            <person name="Krishnamurthi S."/>
        </authorList>
    </citation>
    <scope>NUCLEOTIDE SEQUENCE [LARGE SCALE GENOMIC DNA]</scope>
    <source>
        <strain evidence="2 3">MTCC 1458</strain>
    </source>
</reference>
<name>A0ABR5AP08_BACBA</name>
<evidence type="ECO:0000313" key="3">
    <source>
        <dbReference type="Proteomes" id="UP000031982"/>
    </source>
</evidence>
<dbReference type="EMBL" id="JXLP01000028">
    <property type="protein sequence ID" value="KIL73716.1"/>
    <property type="molecule type" value="Genomic_DNA"/>
</dbReference>